<keyword evidence="1" id="KW-0472">Membrane</keyword>
<keyword evidence="1" id="KW-0812">Transmembrane</keyword>
<organism evidence="2 3">
    <name type="scientific">Nakamurella leprariae</name>
    <dbReference type="NCBI Taxonomy" id="2803911"/>
    <lineage>
        <taxon>Bacteria</taxon>
        <taxon>Bacillati</taxon>
        <taxon>Actinomycetota</taxon>
        <taxon>Actinomycetes</taxon>
        <taxon>Nakamurellales</taxon>
        <taxon>Nakamurellaceae</taxon>
        <taxon>Nakamurella</taxon>
    </lineage>
</organism>
<evidence type="ECO:0000313" key="2">
    <source>
        <dbReference type="EMBL" id="MBM9466980.1"/>
    </source>
</evidence>
<sequence length="205" mass="20067">MLVPLVRSAKSAAAAPSRASIAAWTARRRAVAGVAAVGALATVIASFLPWISAPTVDGGRAVLSGWGGISGDSQLAGSNLNDALAGAGSYRPGMIGVLFGAIGILAALGLAVARVRPPGTGGTARPLRIPAALLVLCGVMGAGWGGWRGIAPGDAGVFDPGEAGAAVGPWLTLAAGLVMIGAAVVVFTGRVDPPVRPAGRAIQPR</sequence>
<accession>A0A938Y710</accession>
<keyword evidence="1" id="KW-1133">Transmembrane helix</keyword>
<dbReference type="AlphaFoldDB" id="A0A938Y710"/>
<reference evidence="2" key="1">
    <citation type="submission" date="2021-01" db="EMBL/GenBank/DDBJ databases">
        <title>YIM 132084 draft genome.</title>
        <authorList>
            <person name="An D."/>
        </authorList>
    </citation>
    <scope>NUCLEOTIDE SEQUENCE</scope>
    <source>
        <strain evidence="2">YIM 132084</strain>
    </source>
</reference>
<dbReference type="RefSeq" id="WP_205259912.1">
    <property type="nucleotide sequence ID" value="NZ_JAERWK010000008.1"/>
</dbReference>
<dbReference type="EMBL" id="JAERWK010000008">
    <property type="protein sequence ID" value="MBM9466980.1"/>
    <property type="molecule type" value="Genomic_DNA"/>
</dbReference>
<evidence type="ECO:0000256" key="1">
    <source>
        <dbReference type="SAM" id="Phobius"/>
    </source>
</evidence>
<feature type="transmembrane region" description="Helical" evidence="1">
    <location>
        <begin position="30"/>
        <end position="51"/>
    </location>
</feature>
<feature type="transmembrane region" description="Helical" evidence="1">
    <location>
        <begin position="94"/>
        <end position="115"/>
    </location>
</feature>
<protein>
    <submittedName>
        <fullName evidence="2">Uncharacterized protein</fullName>
    </submittedName>
</protein>
<gene>
    <name evidence="2" type="ORF">JL106_06745</name>
</gene>
<proteinExistence type="predicted"/>
<dbReference type="Proteomes" id="UP000663792">
    <property type="component" value="Unassembled WGS sequence"/>
</dbReference>
<keyword evidence="3" id="KW-1185">Reference proteome</keyword>
<comment type="caution">
    <text evidence="2">The sequence shown here is derived from an EMBL/GenBank/DDBJ whole genome shotgun (WGS) entry which is preliminary data.</text>
</comment>
<name>A0A938Y710_9ACTN</name>
<feature type="transmembrane region" description="Helical" evidence="1">
    <location>
        <begin position="127"/>
        <end position="147"/>
    </location>
</feature>
<evidence type="ECO:0000313" key="3">
    <source>
        <dbReference type="Proteomes" id="UP000663792"/>
    </source>
</evidence>
<feature type="transmembrane region" description="Helical" evidence="1">
    <location>
        <begin position="167"/>
        <end position="187"/>
    </location>
</feature>